<feature type="binding site" evidence="10">
    <location>
        <begin position="10"/>
        <end position="17"/>
    </location>
    <ligand>
        <name>ATP</name>
        <dbReference type="ChEBI" id="CHEBI:30616"/>
    </ligand>
</feature>
<evidence type="ECO:0000256" key="11">
    <source>
        <dbReference type="RuleBase" id="RU003783"/>
    </source>
</evidence>
<dbReference type="HAMAP" id="MF_00185">
    <property type="entry name" value="IPP_trans"/>
    <property type="match status" value="1"/>
</dbReference>
<dbReference type="OrthoDB" id="9776390at2"/>
<dbReference type="GO" id="GO:0052381">
    <property type="term" value="F:tRNA dimethylallyltransferase activity"/>
    <property type="evidence" value="ECO:0007669"/>
    <property type="project" value="UniProtKB-UniRule"/>
</dbReference>
<dbReference type="InterPro" id="IPR039657">
    <property type="entry name" value="Dimethylallyltransferase"/>
</dbReference>
<sequence>MKDKIIVIVGPTAVGKTAYSIELAKRLNGEVISGDSMQIYKTLDIGTAKATPEEMDGIPHHLIDIKEIEESYSVSDFQKEASEKIAELIAAKNLPIIAGGTGLYIESLLYPVSHSGEAEPNYALRNELEEYAKDNSNQELWEKLNKIDPDAAEKIHPNNVRRVIRALEVYYETGRLFSSFQNEKKKKESAYDAYIICLNTDRSLLYERINKRVDVMMEEGLLEEAQSLWKKIGPEPKAQSTKGIGYQELFPYFNEEITLDEAVEKIKQNSRRYAKRQLTWFRNRLENVHRYDFVLEPEQKEESFTKIKDFLKDE</sequence>
<protein>
    <recommendedName>
        <fullName evidence="10">tRNA dimethylallyltransferase</fullName>
        <ecNumber evidence="10">2.5.1.75</ecNumber>
    </recommendedName>
    <alternativeName>
        <fullName evidence="10">Dimethylallyl diphosphate:tRNA dimethylallyltransferase</fullName>
        <shortName evidence="10">DMAPP:tRNA dimethylallyltransferase</shortName>
        <shortName evidence="10">DMATase</shortName>
    </alternativeName>
    <alternativeName>
        <fullName evidence="10">Isopentenyl-diphosphate:tRNA isopentenyltransferase</fullName>
        <shortName evidence="10">IPP transferase</shortName>
        <shortName evidence="10">IPPT</shortName>
        <shortName evidence="10">IPTase</shortName>
    </alternativeName>
</protein>
<evidence type="ECO:0000256" key="9">
    <source>
        <dbReference type="ARBA" id="ARBA00049563"/>
    </source>
</evidence>
<evidence type="ECO:0000256" key="8">
    <source>
        <dbReference type="ARBA" id="ARBA00022842"/>
    </source>
</evidence>
<keyword evidence="7 10" id="KW-0067">ATP-binding</keyword>
<dbReference type="Gene3D" id="1.10.20.140">
    <property type="match status" value="1"/>
</dbReference>
<accession>A0A1M4TK51</accession>
<dbReference type="InterPro" id="IPR018022">
    <property type="entry name" value="IPT"/>
</dbReference>
<dbReference type="Pfam" id="PF01715">
    <property type="entry name" value="IPPT"/>
    <property type="match status" value="1"/>
</dbReference>
<keyword evidence="5 10" id="KW-0819">tRNA processing</keyword>
<evidence type="ECO:0000256" key="6">
    <source>
        <dbReference type="ARBA" id="ARBA00022741"/>
    </source>
</evidence>
<evidence type="ECO:0000256" key="7">
    <source>
        <dbReference type="ARBA" id="ARBA00022840"/>
    </source>
</evidence>
<dbReference type="GO" id="GO:0005524">
    <property type="term" value="F:ATP binding"/>
    <property type="evidence" value="ECO:0007669"/>
    <property type="project" value="UniProtKB-UniRule"/>
</dbReference>
<keyword evidence="15" id="KW-1185">Reference proteome</keyword>
<gene>
    <name evidence="10" type="primary">miaA</name>
    <name evidence="14" type="ORF">SAMN02745249_00461</name>
</gene>
<dbReference type="GO" id="GO:0006400">
    <property type="term" value="P:tRNA modification"/>
    <property type="evidence" value="ECO:0007669"/>
    <property type="project" value="TreeGrafter"/>
</dbReference>
<evidence type="ECO:0000256" key="5">
    <source>
        <dbReference type="ARBA" id="ARBA00022694"/>
    </source>
</evidence>
<proteinExistence type="inferred from homology"/>
<dbReference type="RefSeq" id="WP_073295697.1">
    <property type="nucleotide sequence ID" value="NZ_FQUF01000005.1"/>
</dbReference>
<evidence type="ECO:0000313" key="15">
    <source>
        <dbReference type="Proteomes" id="UP000184128"/>
    </source>
</evidence>
<keyword evidence="6 10" id="KW-0547">Nucleotide-binding</keyword>
<evidence type="ECO:0000256" key="12">
    <source>
        <dbReference type="RuleBase" id="RU003784"/>
    </source>
</evidence>
<dbReference type="STRING" id="1121025.SAMN02745249_00461"/>
<dbReference type="EC" id="2.5.1.75" evidence="10"/>
<comment type="similarity">
    <text evidence="3 10 13">Belongs to the IPP transferase family.</text>
</comment>
<reference evidence="14 15" key="1">
    <citation type="submission" date="2016-11" db="EMBL/GenBank/DDBJ databases">
        <authorList>
            <person name="Jaros S."/>
            <person name="Januszkiewicz K."/>
            <person name="Wedrychowicz H."/>
        </authorList>
    </citation>
    <scope>NUCLEOTIDE SEQUENCE [LARGE SCALE GENOMIC DNA]</scope>
    <source>
        <strain evidence="14 15">DSM 15692</strain>
    </source>
</reference>
<name>A0A1M4TK51_9LACT</name>
<comment type="cofactor">
    <cofactor evidence="1 10">
        <name>Mg(2+)</name>
        <dbReference type="ChEBI" id="CHEBI:18420"/>
    </cofactor>
</comment>
<feature type="region of interest" description="Interaction with substrate tRNA" evidence="10">
    <location>
        <begin position="35"/>
        <end position="38"/>
    </location>
</feature>
<dbReference type="EMBL" id="FQUF01000005">
    <property type="protein sequence ID" value="SHE44808.1"/>
    <property type="molecule type" value="Genomic_DNA"/>
</dbReference>
<evidence type="ECO:0000256" key="4">
    <source>
        <dbReference type="ARBA" id="ARBA00022679"/>
    </source>
</evidence>
<evidence type="ECO:0000256" key="1">
    <source>
        <dbReference type="ARBA" id="ARBA00001946"/>
    </source>
</evidence>
<keyword evidence="4 10" id="KW-0808">Transferase</keyword>
<evidence type="ECO:0000256" key="13">
    <source>
        <dbReference type="RuleBase" id="RU003785"/>
    </source>
</evidence>
<evidence type="ECO:0000256" key="3">
    <source>
        <dbReference type="ARBA" id="ARBA00005842"/>
    </source>
</evidence>
<comment type="function">
    <text evidence="2 10 12">Catalyzes the transfer of a dimethylallyl group onto the adenine at position 37 in tRNAs that read codons beginning with uridine, leading to the formation of N6-(dimethylallyl)adenosine (i(6)A).</text>
</comment>
<dbReference type="NCBIfam" id="TIGR00174">
    <property type="entry name" value="miaA"/>
    <property type="match status" value="1"/>
</dbReference>
<dbReference type="AlphaFoldDB" id="A0A1M4TK51"/>
<dbReference type="PANTHER" id="PTHR11088">
    <property type="entry name" value="TRNA DIMETHYLALLYLTRANSFERASE"/>
    <property type="match status" value="1"/>
</dbReference>
<keyword evidence="8 10" id="KW-0460">Magnesium</keyword>
<comment type="catalytic activity">
    <reaction evidence="9 10 11">
        <text>adenosine(37) in tRNA + dimethylallyl diphosphate = N(6)-dimethylallyladenosine(37) in tRNA + diphosphate</text>
        <dbReference type="Rhea" id="RHEA:26482"/>
        <dbReference type="Rhea" id="RHEA-COMP:10162"/>
        <dbReference type="Rhea" id="RHEA-COMP:10375"/>
        <dbReference type="ChEBI" id="CHEBI:33019"/>
        <dbReference type="ChEBI" id="CHEBI:57623"/>
        <dbReference type="ChEBI" id="CHEBI:74411"/>
        <dbReference type="ChEBI" id="CHEBI:74415"/>
        <dbReference type="EC" id="2.5.1.75"/>
    </reaction>
</comment>
<feature type="site" description="Interaction with substrate tRNA" evidence="10">
    <location>
        <position position="101"/>
    </location>
</feature>
<dbReference type="SUPFAM" id="SSF52540">
    <property type="entry name" value="P-loop containing nucleoside triphosphate hydrolases"/>
    <property type="match status" value="2"/>
</dbReference>
<organism evidence="14 15">
    <name type="scientific">Atopostipes suicloacalis DSM 15692</name>
    <dbReference type="NCBI Taxonomy" id="1121025"/>
    <lineage>
        <taxon>Bacteria</taxon>
        <taxon>Bacillati</taxon>
        <taxon>Bacillota</taxon>
        <taxon>Bacilli</taxon>
        <taxon>Lactobacillales</taxon>
        <taxon>Carnobacteriaceae</taxon>
        <taxon>Atopostipes</taxon>
    </lineage>
</organism>
<evidence type="ECO:0000313" key="14">
    <source>
        <dbReference type="EMBL" id="SHE44808.1"/>
    </source>
</evidence>
<comment type="caution">
    <text evidence="10">Lacks conserved residue(s) required for the propagation of feature annotation.</text>
</comment>
<dbReference type="Proteomes" id="UP000184128">
    <property type="component" value="Unassembled WGS sequence"/>
</dbReference>
<dbReference type="PANTHER" id="PTHR11088:SF60">
    <property type="entry name" value="TRNA DIMETHYLALLYLTRANSFERASE"/>
    <property type="match status" value="1"/>
</dbReference>
<evidence type="ECO:0000256" key="10">
    <source>
        <dbReference type="HAMAP-Rule" id="MF_00185"/>
    </source>
</evidence>
<comment type="subunit">
    <text evidence="10">Monomer.</text>
</comment>
<dbReference type="InterPro" id="IPR027417">
    <property type="entry name" value="P-loop_NTPase"/>
</dbReference>
<dbReference type="FunFam" id="1.10.20.140:FF:000001">
    <property type="entry name" value="tRNA dimethylallyltransferase"/>
    <property type="match status" value="1"/>
</dbReference>
<evidence type="ECO:0000256" key="2">
    <source>
        <dbReference type="ARBA" id="ARBA00003213"/>
    </source>
</evidence>
<feature type="site" description="Interaction with substrate tRNA" evidence="10">
    <location>
        <position position="125"/>
    </location>
</feature>
<feature type="binding site" evidence="10">
    <location>
        <begin position="12"/>
        <end position="17"/>
    </location>
    <ligand>
        <name>substrate</name>
    </ligand>
</feature>
<dbReference type="Gene3D" id="3.40.50.300">
    <property type="entry name" value="P-loop containing nucleotide triphosphate hydrolases"/>
    <property type="match status" value="1"/>
</dbReference>